<dbReference type="PANTHER" id="PTHR47592">
    <property type="entry name" value="PBF68 PROTEIN"/>
    <property type="match status" value="1"/>
</dbReference>
<evidence type="ECO:0000313" key="1">
    <source>
        <dbReference type="EMBL" id="TMW94027.1"/>
    </source>
</evidence>
<proteinExistence type="predicted"/>
<dbReference type="PANTHER" id="PTHR47592:SF24">
    <property type="entry name" value="BNACNNG30200D PROTEIN"/>
    <property type="match status" value="1"/>
</dbReference>
<sequence length="154" mass="17815">MAKNGVTVVVAAPTRTVVPVSEKSGKFIVLHLKVWKQRIFFWLNTLGVQKFTSEETLMPTAYMPDREKFMIIEAWKHADFLCKGYILSALEDDLYNVYSEMSTSIELWDALEKKYKTEDACLKKFVVTKFLDYKMVDSKTVGSQVQDFNLFSMI</sequence>
<evidence type="ECO:0008006" key="2">
    <source>
        <dbReference type="Google" id="ProtNLM"/>
    </source>
</evidence>
<dbReference type="Pfam" id="PF14223">
    <property type="entry name" value="Retrotran_gag_2"/>
    <property type="match status" value="1"/>
</dbReference>
<gene>
    <name evidence="1" type="ORF">EJD97_010860</name>
</gene>
<dbReference type="EMBL" id="RXGB01002754">
    <property type="protein sequence ID" value="TMW94027.1"/>
    <property type="molecule type" value="Genomic_DNA"/>
</dbReference>
<reference evidence="1" key="1">
    <citation type="submission" date="2019-05" db="EMBL/GenBank/DDBJ databases">
        <title>The de novo reference genome and transcriptome assemblies of the wild tomato species Solanum chilense.</title>
        <authorList>
            <person name="Stam R."/>
            <person name="Nosenko T."/>
            <person name="Hoerger A.C."/>
            <person name="Stephan W."/>
            <person name="Seidel M.A."/>
            <person name="Kuhn J.M.M."/>
            <person name="Haberer G."/>
            <person name="Tellier A."/>
        </authorList>
    </citation>
    <scope>NUCLEOTIDE SEQUENCE</scope>
    <source>
        <tissue evidence="1">Mature leaves</tissue>
    </source>
</reference>
<comment type="caution">
    <text evidence="1">The sequence shown here is derived from an EMBL/GenBank/DDBJ whole genome shotgun (WGS) entry which is preliminary data.</text>
</comment>
<accession>A0A6N2BGU0</accession>
<protein>
    <recommendedName>
        <fullName evidence="2">Retrotransposon Copia-like N-terminal domain-containing protein</fullName>
    </recommendedName>
</protein>
<organism evidence="1">
    <name type="scientific">Solanum chilense</name>
    <name type="common">Tomato</name>
    <name type="synonym">Lycopersicon chilense</name>
    <dbReference type="NCBI Taxonomy" id="4083"/>
    <lineage>
        <taxon>Eukaryota</taxon>
        <taxon>Viridiplantae</taxon>
        <taxon>Streptophyta</taxon>
        <taxon>Embryophyta</taxon>
        <taxon>Tracheophyta</taxon>
        <taxon>Spermatophyta</taxon>
        <taxon>Magnoliopsida</taxon>
        <taxon>eudicotyledons</taxon>
        <taxon>Gunneridae</taxon>
        <taxon>Pentapetalae</taxon>
        <taxon>asterids</taxon>
        <taxon>lamiids</taxon>
        <taxon>Solanales</taxon>
        <taxon>Solanaceae</taxon>
        <taxon>Solanoideae</taxon>
        <taxon>Solaneae</taxon>
        <taxon>Solanum</taxon>
        <taxon>Solanum subgen. Lycopersicon</taxon>
    </lineage>
</organism>
<name>A0A6N2BGU0_SOLCI</name>
<dbReference type="AlphaFoldDB" id="A0A6N2BGU0"/>